<feature type="transmembrane region" description="Helical" evidence="2">
    <location>
        <begin position="96"/>
        <end position="125"/>
    </location>
</feature>
<name>A0A059AE38_EUCGR</name>
<dbReference type="AlphaFoldDB" id="A0A059AE38"/>
<keyword evidence="2" id="KW-0812">Transmembrane</keyword>
<dbReference type="EMBL" id="KK198762">
    <property type="protein sequence ID" value="KCW52103.1"/>
    <property type="molecule type" value="Genomic_DNA"/>
</dbReference>
<protein>
    <submittedName>
        <fullName evidence="3">Uncharacterized protein</fullName>
    </submittedName>
</protein>
<dbReference type="Gramene" id="KCW52103">
    <property type="protein sequence ID" value="KCW52103"/>
    <property type="gene ID" value="EUGRSUZ_J01538"/>
</dbReference>
<feature type="region of interest" description="Disordered" evidence="1">
    <location>
        <begin position="1"/>
        <end position="41"/>
    </location>
</feature>
<reference evidence="3" key="1">
    <citation type="submission" date="2013-07" db="EMBL/GenBank/DDBJ databases">
        <title>The genome of Eucalyptus grandis.</title>
        <authorList>
            <person name="Schmutz J."/>
            <person name="Hayes R."/>
            <person name="Myburg A."/>
            <person name="Tuskan G."/>
            <person name="Grattapaglia D."/>
            <person name="Rokhsar D.S."/>
        </authorList>
    </citation>
    <scope>NUCLEOTIDE SEQUENCE</scope>
    <source>
        <tissue evidence="3">Leaf extractions</tissue>
    </source>
</reference>
<keyword evidence="2" id="KW-0472">Membrane</keyword>
<evidence type="ECO:0000256" key="1">
    <source>
        <dbReference type="SAM" id="MobiDB-lite"/>
    </source>
</evidence>
<gene>
    <name evidence="3" type="ORF">EUGRSUZ_J01538</name>
</gene>
<dbReference type="InParanoid" id="A0A059AE38"/>
<evidence type="ECO:0000256" key="2">
    <source>
        <dbReference type="SAM" id="Phobius"/>
    </source>
</evidence>
<dbReference type="OMA" id="CYSISKH"/>
<dbReference type="PANTHER" id="PTHR38225">
    <property type="entry name" value="PROTEIN, PUTATIVE-RELATED"/>
    <property type="match status" value="1"/>
</dbReference>
<evidence type="ECO:0000313" key="3">
    <source>
        <dbReference type="EMBL" id="KCW52103.1"/>
    </source>
</evidence>
<sequence length="135" mass="15467">MAVRLPSFRSSVAPSLKRGVSQPPPIRAQRFREEEGRSSSSNLVDANLSVLRRRIDEVKTKERLERCCRSKPGWNYATSGCYSISKHRKDEKRKEFIGLLLVVCRNIGLTNIACAFFLCLAYSLIHWSQLPDHFL</sequence>
<dbReference type="PANTHER" id="PTHR38225:SF4">
    <property type="entry name" value="PROTEIN, PUTATIVE-RELATED"/>
    <property type="match status" value="1"/>
</dbReference>
<organism evidence="3">
    <name type="scientific">Eucalyptus grandis</name>
    <name type="common">Flooded gum</name>
    <dbReference type="NCBI Taxonomy" id="71139"/>
    <lineage>
        <taxon>Eukaryota</taxon>
        <taxon>Viridiplantae</taxon>
        <taxon>Streptophyta</taxon>
        <taxon>Embryophyta</taxon>
        <taxon>Tracheophyta</taxon>
        <taxon>Spermatophyta</taxon>
        <taxon>Magnoliopsida</taxon>
        <taxon>eudicotyledons</taxon>
        <taxon>Gunneridae</taxon>
        <taxon>Pentapetalae</taxon>
        <taxon>rosids</taxon>
        <taxon>malvids</taxon>
        <taxon>Myrtales</taxon>
        <taxon>Myrtaceae</taxon>
        <taxon>Myrtoideae</taxon>
        <taxon>Eucalypteae</taxon>
        <taxon>Eucalyptus</taxon>
    </lineage>
</organism>
<proteinExistence type="predicted"/>
<keyword evidence="2" id="KW-1133">Transmembrane helix</keyword>
<accession>A0A059AE38</accession>